<dbReference type="GeneID" id="69117552"/>
<accession>A0ABD5NB73</accession>
<feature type="transmembrane region" description="Helical" evidence="1">
    <location>
        <begin position="74"/>
        <end position="94"/>
    </location>
</feature>
<feature type="transmembrane region" description="Helical" evidence="1">
    <location>
        <begin position="100"/>
        <end position="122"/>
    </location>
</feature>
<protein>
    <submittedName>
        <fullName evidence="2">Uncharacterized protein</fullName>
    </submittedName>
</protein>
<dbReference type="Proteomes" id="UP001595660">
    <property type="component" value="Unassembled WGS sequence"/>
</dbReference>
<gene>
    <name evidence="2" type="ORF">ACFOKC_02240</name>
</gene>
<keyword evidence="3" id="KW-1185">Reference proteome</keyword>
<proteinExistence type="predicted"/>
<evidence type="ECO:0000313" key="3">
    <source>
        <dbReference type="Proteomes" id="UP001595660"/>
    </source>
</evidence>
<evidence type="ECO:0000313" key="2">
    <source>
        <dbReference type="EMBL" id="MFC3476538.1"/>
    </source>
</evidence>
<organism evidence="2 3">
    <name type="scientific">Halobacterium litoreum</name>
    <dbReference type="NCBI Taxonomy" id="2039234"/>
    <lineage>
        <taxon>Archaea</taxon>
        <taxon>Methanobacteriati</taxon>
        <taxon>Methanobacteriota</taxon>
        <taxon>Stenosarchaea group</taxon>
        <taxon>Halobacteria</taxon>
        <taxon>Halobacteriales</taxon>
        <taxon>Halobacteriaceae</taxon>
        <taxon>Halobacterium</taxon>
    </lineage>
</organism>
<sequence>MDSSNRRFAVAAGVGLLNLAVLLAYGQFVLDLGGPSPRMATLDVAATWAYWLVGLWTMGAVPAALYLRSDAVSPLALTALLTGYCLWDSFSASMESFTPLYYALWPAFLVALAAAGAVERLLRRR</sequence>
<name>A0ABD5NB73_9EURY</name>
<keyword evidence="1" id="KW-1133">Transmembrane helix</keyword>
<keyword evidence="1" id="KW-0812">Transmembrane</keyword>
<feature type="transmembrane region" description="Helical" evidence="1">
    <location>
        <begin position="48"/>
        <end position="67"/>
    </location>
</feature>
<reference evidence="2 3" key="1">
    <citation type="journal article" date="2019" name="Int. J. Syst. Evol. Microbiol.">
        <title>The Global Catalogue of Microorganisms (GCM) 10K type strain sequencing project: providing services to taxonomists for standard genome sequencing and annotation.</title>
        <authorList>
            <consortium name="The Broad Institute Genomics Platform"/>
            <consortium name="The Broad Institute Genome Sequencing Center for Infectious Disease"/>
            <person name="Wu L."/>
            <person name="Ma J."/>
        </authorList>
    </citation>
    <scope>NUCLEOTIDE SEQUENCE [LARGE SCALE GENOMIC DNA]</scope>
    <source>
        <strain evidence="2 3">CGMCC 1.12562</strain>
    </source>
</reference>
<evidence type="ECO:0000256" key="1">
    <source>
        <dbReference type="SAM" id="Phobius"/>
    </source>
</evidence>
<feature type="transmembrane region" description="Helical" evidence="1">
    <location>
        <begin position="7"/>
        <end position="28"/>
    </location>
</feature>
<dbReference type="AlphaFoldDB" id="A0ABD5NB73"/>
<dbReference type="RefSeq" id="WP_232572315.1">
    <property type="nucleotide sequence ID" value="NZ_CP089466.1"/>
</dbReference>
<comment type="caution">
    <text evidence="2">The sequence shown here is derived from an EMBL/GenBank/DDBJ whole genome shotgun (WGS) entry which is preliminary data.</text>
</comment>
<keyword evidence="1" id="KW-0472">Membrane</keyword>
<dbReference type="EMBL" id="JBHRWN010000002">
    <property type="protein sequence ID" value="MFC3476538.1"/>
    <property type="molecule type" value="Genomic_DNA"/>
</dbReference>